<feature type="region of interest" description="Disordered" evidence="1">
    <location>
        <begin position="123"/>
        <end position="149"/>
    </location>
</feature>
<keyword evidence="3" id="KW-1185">Reference proteome</keyword>
<proteinExistence type="predicted"/>
<reference evidence="2 3" key="1">
    <citation type="submission" date="2021-06" db="EMBL/GenBank/DDBJ databases">
        <authorList>
            <person name="Palmer J.M."/>
        </authorList>
    </citation>
    <scope>NUCLEOTIDE SEQUENCE [LARGE SCALE GENOMIC DNA]</scope>
    <source>
        <strain evidence="2 3">AS_MEX2019</strain>
        <tissue evidence="2">Muscle</tissue>
    </source>
</reference>
<dbReference type="Proteomes" id="UP001469553">
    <property type="component" value="Unassembled WGS sequence"/>
</dbReference>
<dbReference type="EMBL" id="JAHRIP010028700">
    <property type="protein sequence ID" value="MEQ2291005.1"/>
    <property type="molecule type" value="Genomic_DNA"/>
</dbReference>
<evidence type="ECO:0000256" key="1">
    <source>
        <dbReference type="SAM" id="MobiDB-lite"/>
    </source>
</evidence>
<feature type="compositionally biased region" description="Basic and acidic residues" evidence="1">
    <location>
        <begin position="123"/>
        <end position="133"/>
    </location>
</feature>
<evidence type="ECO:0000313" key="3">
    <source>
        <dbReference type="Proteomes" id="UP001469553"/>
    </source>
</evidence>
<accession>A0ABV0YC17</accession>
<organism evidence="2 3">
    <name type="scientific">Ameca splendens</name>
    <dbReference type="NCBI Taxonomy" id="208324"/>
    <lineage>
        <taxon>Eukaryota</taxon>
        <taxon>Metazoa</taxon>
        <taxon>Chordata</taxon>
        <taxon>Craniata</taxon>
        <taxon>Vertebrata</taxon>
        <taxon>Euteleostomi</taxon>
        <taxon>Actinopterygii</taxon>
        <taxon>Neopterygii</taxon>
        <taxon>Teleostei</taxon>
        <taxon>Neoteleostei</taxon>
        <taxon>Acanthomorphata</taxon>
        <taxon>Ovalentaria</taxon>
        <taxon>Atherinomorphae</taxon>
        <taxon>Cyprinodontiformes</taxon>
        <taxon>Goodeidae</taxon>
        <taxon>Ameca</taxon>
    </lineage>
</organism>
<name>A0ABV0YC17_9TELE</name>
<sequence length="149" mass="16741">MPLVGSSMANRPWVTGQTKSGSDAFMRTTRTTHVISPEHLAPGHPRQEVIIDFVVVSSDLWPHVLETQVKRGAVLSTDHHLVAADWYHEAKRATAAVVEAKTRAWEKFGEASANQRFVGDFRPLEIETEKNPEEEGADFNPEKKRRVDI</sequence>
<evidence type="ECO:0000313" key="2">
    <source>
        <dbReference type="EMBL" id="MEQ2291005.1"/>
    </source>
</evidence>
<protein>
    <submittedName>
        <fullName evidence="2">Uncharacterized protein</fullName>
    </submittedName>
</protein>
<comment type="caution">
    <text evidence="2">The sequence shown here is derived from an EMBL/GenBank/DDBJ whole genome shotgun (WGS) entry which is preliminary data.</text>
</comment>
<feature type="region of interest" description="Disordered" evidence="1">
    <location>
        <begin position="1"/>
        <end position="21"/>
    </location>
</feature>
<gene>
    <name evidence="2" type="ORF">AMECASPLE_008902</name>
</gene>
<feature type="compositionally biased region" description="Basic and acidic residues" evidence="1">
    <location>
        <begin position="140"/>
        <end position="149"/>
    </location>
</feature>